<keyword evidence="2" id="KW-1185">Reference proteome</keyword>
<organism evidence="1 2">
    <name type="scientific">Vararia minispora EC-137</name>
    <dbReference type="NCBI Taxonomy" id="1314806"/>
    <lineage>
        <taxon>Eukaryota</taxon>
        <taxon>Fungi</taxon>
        <taxon>Dikarya</taxon>
        <taxon>Basidiomycota</taxon>
        <taxon>Agaricomycotina</taxon>
        <taxon>Agaricomycetes</taxon>
        <taxon>Russulales</taxon>
        <taxon>Lachnocladiaceae</taxon>
        <taxon>Vararia</taxon>
    </lineage>
</organism>
<comment type="caution">
    <text evidence="1">The sequence shown here is derived from an EMBL/GenBank/DDBJ whole genome shotgun (WGS) entry which is preliminary data.</text>
</comment>
<accession>A0ACB8QRU3</accession>
<gene>
    <name evidence="1" type="ORF">K488DRAFT_83786</name>
</gene>
<proteinExistence type="predicted"/>
<evidence type="ECO:0000313" key="2">
    <source>
        <dbReference type="Proteomes" id="UP000814128"/>
    </source>
</evidence>
<dbReference type="EMBL" id="MU273497">
    <property type="protein sequence ID" value="KAI0034601.1"/>
    <property type="molecule type" value="Genomic_DNA"/>
</dbReference>
<reference evidence="1" key="1">
    <citation type="submission" date="2021-02" db="EMBL/GenBank/DDBJ databases">
        <authorList>
            <consortium name="DOE Joint Genome Institute"/>
            <person name="Ahrendt S."/>
            <person name="Looney B.P."/>
            <person name="Miyauchi S."/>
            <person name="Morin E."/>
            <person name="Drula E."/>
            <person name="Courty P.E."/>
            <person name="Chicoki N."/>
            <person name="Fauchery L."/>
            <person name="Kohler A."/>
            <person name="Kuo A."/>
            <person name="Labutti K."/>
            <person name="Pangilinan J."/>
            <person name="Lipzen A."/>
            <person name="Riley R."/>
            <person name="Andreopoulos W."/>
            <person name="He G."/>
            <person name="Johnson J."/>
            <person name="Barry K.W."/>
            <person name="Grigoriev I.V."/>
            <person name="Nagy L."/>
            <person name="Hibbett D."/>
            <person name="Henrissat B."/>
            <person name="Matheny P.B."/>
            <person name="Labbe J."/>
            <person name="Martin F."/>
        </authorList>
    </citation>
    <scope>NUCLEOTIDE SEQUENCE</scope>
    <source>
        <strain evidence="1">EC-137</strain>
    </source>
</reference>
<reference evidence="1" key="2">
    <citation type="journal article" date="2022" name="New Phytol.">
        <title>Evolutionary transition to the ectomycorrhizal habit in the genomes of a hyperdiverse lineage of mushroom-forming fungi.</title>
        <authorList>
            <person name="Looney B."/>
            <person name="Miyauchi S."/>
            <person name="Morin E."/>
            <person name="Drula E."/>
            <person name="Courty P.E."/>
            <person name="Kohler A."/>
            <person name="Kuo A."/>
            <person name="LaButti K."/>
            <person name="Pangilinan J."/>
            <person name="Lipzen A."/>
            <person name="Riley R."/>
            <person name="Andreopoulos W."/>
            <person name="He G."/>
            <person name="Johnson J."/>
            <person name="Nolan M."/>
            <person name="Tritt A."/>
            <person name="Barry K.W."/>
            <person name="Grigoriev I.V."/>
            <person name="Nagy L.G."/>
            <person name="Hibbett D."/>
            <person name="Henrissat B."/>
            <person name="Matheny P.B."/>
            <person name="Labbe J."/>
            <person name="Martin F.M."/>
        </authorList>
    </citation>
    <scope>NUCLEOTIDE SEQUENCE</scope>
    <source>
        <strain evidence="1">EC-137</strain>
    </source>
</reference>
<dbReference type="Proteomes" id="UP000814128">
    <property type="component" value="Unassembled WGS sequence"/>
</dbReference>
<sequence>MSRKMIDEWVVLTREIANLLDKRGLTGGSSDSTLAEGIDVALSLMTSFDATLRAGKNASQKSCASRIPKDVFEDILKYAMAITPIAVRRCSEVTDLGWIKLSHVCRTWRYLAIACEDAWASSVGQLPRATQVFLERAGSTPIDVIITGDRPLLPSQALAFSSADEDSVNAILESIDLRQVRVLTVMDGRVRVFPFANQLDVQSTTASLATLSHLILEDCSWNISKREAIYLARAGCCLTAHNLETLKLKNCFMDLVCGALTSLDIEYDGCLLPRPCVPTMIDALLCCPALKTLRLHNALCVEPFIDITEDPFDAFDVVELPDLNYLSLTGPAHSLEELLTLLVFPRTTVVHLDACIWPISAPDIVRQLARPFREHLMQQFVTVAVDHDVLFSQQLTRVRMWRDASLHNLGPAIRFGASSDESIPNPHFEVIVRDHSPGRWFTVVNCFARKVESESVRSLALSLPSAEYSPEVVPLWIEILDRFPRLSELYPKLRIARSMQESSPASEHRLHTIVAGLSPVSLT</sequence>
<protein>
    <submittedName>
        <fullName evidence="1">Uncharacterized protein</fullName>
    </submittedName>
</protein>
<evidence type="ECO:0000313" key="1">
    <source>
        <dbReference type="EMBL" id="KAI0034601.1"/>
    </source>
</evidence>
<name>A0ACB8QRU3_9AGAM</name>